<dbReference type="InterPro" id="IPR000551">
    <property type="entry name" value="MerR-type_HTH_dom"/>
</dbReference>
<dbReference type="Pfam" id="PF13411">
    <property type="entry name" value="MerR_1"/>
    <property type="match status" value="1"/>
</dbReference>
<dbReference type="Proteomes" id="UP000649753">
    <property type="component" value="Unassembled WGS sequence"/>
</dbReference>
<dbReference type="InterPro" id="IPR047057">
    <property type="entry name" value="MerR_fam"/>
</dbReference>
<dbReference type="PANTHER" id="PTHR30204">
    <property type="entry name" value="REDOX-CYCLING DRUG-SENSING TRANSCRIPTIONAL ACTIVATOR SOXR"/>
    <property type="match status" value="1"/>
</dbReference>
<sequence length="160" mass="17292">MAWSTRALAALVGTTMNTIRHYRLGLLEEPERRYNGYKQYGAGDLVRLRCIGRLADPGVPLFRIGEVGGNIAADALSQVDTDPVGHDIDVVQPDADEATRRGNLAERLAPILARHLVDHPRLSDPAADLSKSGAEKPAVRPGANRPSRIVCGAMRGYALM</sequence>
<name>A0A927MCG5_9ACTN</name>
<feature type="domain" description="HTH merR-type" evidence="3">
    <location>
        <begin position="2"/>
        <end position="70"/>
    </location>
</feature>
<gene>
    <name evidence="4" type="ORF">H4W31_004886</name>
</gene>
<evidence type="ECO:0000259" key="3">
    <source>
        <dbReference type="PROSITE" id="PS50937"/>
    </source>
</evidence>
<keyword evidence="1 4" id="KW-0238">DNA-binding</keyword>
<accession>A0A927MCG5</accession>
<dbReference type="InterPro" id="IPR009061">
    <property type="entry name" value="DNA-bd_dom_put_sf"/>
</dbReference>
<evidence type="ECO:0000256" key="2">
    <source>
        <dbReference type="SAM" id="MobiDB-lite"/>
    </source>
</evidence>
<dbReference type="AlphaFoldDB" id="A0A927MCG5"/>
<evidence type="ECO:0000256" key="1">
    <source>
        <dbReference type="ARBA" id="ARBA00023125"/>
    </source>
</evidence>
<evidence type="ECO:0000313" key="5">
    <source>
        <dbReference type="Proteomes" id="UP000649753"/>
    </source>
</evidence>
<dbReference type="RefSeq" id="WP_192768748.1">
    <property type="nucleotide sequence ID" value="NZ_JADBEB010000001.1"/>
</dbReference>
<dbReference type="GO" id="GO:0003677">
    <property type="term" value="F:DNA binding"/>
    <property type="evidence" value="ECO:0007669"/>
    <property type="project" value="UniProtKB-KW"/>
</dbReference>
<dbReference type="SUPFAM" id="SSF46955">
    <property type="entry name" value="Putative DNA-binding domain"/>
    <property type="match status" value="1"/>
</dbReference>
<organism evidence="4 5">
    <name type="scientific">Plantactinospora soyae</name>
    <dbReference type="NCBI Taxonomy" id="1544732"/>
    <lineage>
        <taxon>Bacteria</taxon>
        <taxon>Bacillati</taxon>
        <taxon>Actinomycetota</taxon>
        <taxon>Actinomycetes</taxon>
        <taxon>Micromonosporales</taxon>
        <taxon>Micromonosporaceae</taxon>
        <taxon>Plantactinospora</taxon>
    </lineage>
</organism>
<dbReference type="PANTHER" id="PTHR30204:SF93">
    <property type="entry name" value="HTH MERR-TYPE DOMAIN-CONTAINING PROTEIN"/>
    <property type="match status" value="1"/>
</dbReference>
<dbReference type="Gene3D" id="1.10.1660.10">
    <property type="match status" value="1"/>
</dbReference>
<evidence type="ECO:0000313" key="4">
    <source>
        <dbReference type="EMBL" id="MBE1489248.1"/>
    </source>
</evidence>
<dbReference type="GO" id="GO:0003700">
    <property type="term" value="F:DNA-binding transcription factor activity"/>
    <property type="evidence" value="ECO:0007669"/>
    <property type="project" value="InterPro"/>
</dbReference>
<proteinExistence type="predicted"/>
<dbReference type="SMART" id="SM00422">
    <property type="entry name" value="HTH_MERR"/>
    <property type="match status" value="1"/>
</dbReference>
<feature type="region of interest" description="Disordered" evidence="2">
    <location>
        <begin position="122"/>
        <end position="145"/>
    </location>
</feature>
<reference evidence="4" key="1">
    <citation type="submission" date="2020-10" db="EMBL/GenBank/DDBJ databases">
        <title>Sequencing the genomes of 1000 actinobacteria strains.</title>
        <authorList>
            <person name="Klenk H.-P."/>
        </authorList>
    </citation>
    <scope>NUCLEOTIDE SEQUENCE</scope>
    <source>
        <strain evidence="4">DSM 46832</strain>
    </source>
</reference>
<comment type="caution">
    <text evidence="4">The sequence shown here is derived from an EMBL/GenBank/DDBJ whole genome shotgun (WGS) entry which is preliminary data.</text>
</comment>
<keyword evidence="5" id="KW-1185">Reference proteome</keyword>
<dbReference type="PROSITE" id="PS50937">
    <property type="entry name" value="HTH_MERR_2"/>
    <property type="match status" value="1"/>
</dbReference>
<dbReference type="EMBL" id="JADBEB010000001">
    <property type="protein sequence ID" value="MBE1489248.1"/>
    <property type="molecule type" value="Genomic_DNA"/>
</dbReference>
<protein>
    <submittedName>
        <fullName evidence="4">DNA-binding transcriptional MerR regulator</fullName>
    </submittedName>
</protein>